<dbReference type="PANTHER" id="PTHR10933:SF9">
    <property type="entry name" value="IMMUNOGLOBULIN-BINDING PROTEIN 1"/>
    <property type="match status" value="1"/>
</dbReference>
<evidence type="ECO:0000256" key="1">
    <source>
        <dbReference type="ARBA" id="ARBA00034730"/>
    </source>
</evidence>
<dbReference type="AlphaFoldDB" id="A0A7J7CEB1"/>
<dbReference type="PANTHER" id="PTHR10933">
    <property type="entry name" value="IMMUNOGLOBULIN-BINDING PROTEIN 1"/>
    <property type="match status" value="1"/>
</dbReference>
<comment type="caution">
    <text evidence="3">The sequence shown here is derived from an EMBL/GenBank/DDBJ whole genome shotgun (WGS) entry which is preliminary data.</text>
</comment>
<evidence type="ECO:0000256" key="2">
    <source>
        <dbReference type="ARBA" id="ARBA00074626"/>
    </source>
</evidence>
<sequence length="246" mass="27729">MGGRVMRTGDLPLPALFEEARKIHEKATESGADQELLREGCRLLETCEDMISKLGLFSRNEATDDIITGNLEYTLVPFYLAELTDKIAQDDRMHVLWASQAKLKEFISCCEAMEHVPEEELETSASGGANSVADRRALKVARFKRQRAAESKLLEIKERKGRRGRSSKAEALSTPVEAGEEDMLDDYGEEEREAWLTTIFLAICKALDLLEMLKNEEEMLSDVKEIHLKDGEGEFSQSVLDDRVKT</sequence>
<dbReference type="Gene3D" id="1.25.40.540">
    <property type="entry name" value="TAP42-like family"/>
    <property type="match status" value="1"/>
</dbReference>
<dbReference type="InParanoid" id="A0A7J7CEB1"/>
<accession>A0A7J7CEB1</accession>
<reference evidence="3 4" key="1">
    <citation type="journal article" date="2020" name="Nat. Commun.">
        <title>Genome of Tripterygium wilfordii and identification of cytochrome P450 involved in triptolide biosynthesis.</title>
        <authorList>
            <person name="Tu L."/>
            <person name="Su P."/>
            <person name="Zhang Z."/>
            <person name="Gao L."/>
            <person name="Wang J."/>
            <person name="Hu T."/>
            <person name="Zhou J."/>
            <person name="Zhang Y."/>
            <person name="Zhao Y."/>
            <person name="Liu Y."/>
            <person name="Song Y."/>
            <person name="Tong Y."/>
            <person name="Lu Y."/>
            <person name="Yang J."/>
            <person name="Xu C."/>
            <person name="Jia M."/>
            <person name="Peters R.J."/>
            <person name="Huang L."/>
            <person name="Gao W."/>
        </authorList>
    </citation>
    <scope>NUCLEOTIDE SEQUENCE [LARGE SCALE GENOMIC DNA]</scope>
    <source>
        <strain evidence="4">cv. XIE 37</strain>
        <tissue evidence="3">Leaf</tissue>
    </source>
</reference>
<dbReference type="Proteomes" id="UP000593562">
    <property type="component" value="Unassembled WGS sequence"/>
</dbReference>
<dbReference type="GO" id="GO:0009966">
    <property type="term" value="P:regulation of signal transduction"/>
    <property type="evidence" value="ECO:0007669"/>
    <property type="project" value="InterPro"/>
</dbReference>
<dbReference type="Pfam" id="PF04177">
    <property type="entry name" value="TAP42"/>
    <property type="match status" value="1"/>
</dbReference>
<evidence type="ECO:0000313" key="4">
    <source>
        <dbReference type="Proteomes" id="UP000593562"/>
    </source>
</evidence>
<dbReference type="FunFam" id="1.25.40.540:FF:000002">
    <property type="entry name" value="PP2A regulatory subunit TAP46"/>
    <property type="match status" value="1"/>
</dbReference>
<dbReference type="GO" id="GO:0035303">
    <property type="term" value="P:regulation of dephosphorylation"/>
    <property type="evidence" value="ECO:0007669"/>
    <property type="project" value="TreeGrafter"/>
</dbReference>
<gene>
    <name evidence="3" type="ORF">HS088_TW18G01125</name>
</gene>
<protein>
    <recommendedName>
        <fullName evidence="2">PP2A regulatory subunit TAP46</fullName>
    </recommendedName>
</protein>
<dbReference type="InterPro" id="IPR038511">
    <property type="entry name" value="TAP42/TAP46-like_sf"/>
</dbReference>
<comment type="similarity">
    <text evidence="1">Belongs to the IGBP1/TAP42 family.</text>
</comment>
<keyword evidence="4" id="KW-1185">Reference proteome</keyword>
<name>A0A7J7CEB1_TRIWF</name>
<dbReference type="GO" id="GO:0005829">
    <property type="term" value="C:cytosol"/>
    <property type="evidence" value="ECO:0007669"/>
    <property type="project" value="TreeGrafter"/>
</dbReference>
<dbReference type="GO" id="GO:0031929">
    <property type="term" value="P:TOR signaling"/>
    <property type="evidence" value="ECO:0007669"/>
    <property type="project" value="UniProtKB-ARBA"/>
</dbReference>
<evidence type="ECO:0000313" key="3">
    <source>
        <dbReference type="EMBL" id="KAF5732430.1"/>
    </source>
</evidence>
<proteinExistence type="inferred from homology"/>
<dbReference type="GO" id="GO:0051721">
    <property type="term" value="F:protein phosphatase 2A binding"/>
    <property type="evidence" value="ECO:0007669"/>
    <property type="project" value="TreeGrafter"/>
</dbReference>
<dbReference type="EMBL" id="JAAARO010000018">
    <property type="protein sequence ID" value="KAF5732430.1"/>
    <property type="molecule type" value="Genomic_DNA"/>
</dbReference>
<organism evidence="3 4">
    <name type="scientific">Tripterygium wilfordii</name>
    <name type="common">Thunder God vine</name>
    <dbReference type="NCBI Taxonomy" id="458696"/>
    <lineage>
        <taxon>Eukaryota</taxon>
        <taxon>Viridiplantae</taxon>
        <taxon>Streptophyta</taxon>
        <taxon>Embryophyta</taxon>
        <taxon>Tracheophyta</taxon>
        <taxon>Spermatophyta</taxon>
        <taxon>Magnoliopsida</taxon>
        <taxon>eudicotyledons</taxon>
        <taxon>Gunneridae</taxon>
        <taxon>Pentapetalae</taxon>
        <taxon>rosids</taxon>
        <taxon>fabids</taxon>
        <taxon>Celastrales</taxon>
        <taxon>Celastraceae</taxon>
        <taxon>Tripterygium</taxon>
    </lineage>
</organism>
<dbReference type="InterPro" id="IPR007304">
    <property type="entry name" value="TAP46-like"/>
</dbReference>